<sequence length="321" mass="35707">MGLNTRMFLLVALLFAILYGVITGVGTWMGAGSALTYLILAFVFLGIQYLIGPAIVSRTMKVKWVSQKDAPELHRMVAGLAERAHLPKPKVGISQLAIPNAFAFGKSQGDGRVCVTQGILNLLNKDELKAVLGHELSHVKHRDMVFMTLLSAIPLVMYWIALGMMFRGAFGGRRQGGGYAALIGLGAFILYFITNLLVLYGSRIREYYADQGSVELGNEPHHLASALYKLVYGNARFKGKEELKRVEGVKAFFVNDPTRAWYEIRELAQIDRNMDGTIDSNELMELRGKTIRLGTTDKMMELFTSHPNMLKRIKYLSSLVA</sequence>
<evidence type="ECO:0000256" key="7">
    <source>
        <dbReference type="ARBA" id="ARBA00022801"/>
    </source>
</evidence>
<dbReference type="GO" id="GO:0006508">
    <property type="term" value="P:proteolysis"/>
    <property type="evidence" value="ECO:0007669"/>
    <property type="project" value="UniProtKB-KW"/>
</dbReference>
<comment type="cofactor">
    <cofactor evidence="1">
        <name>Zn(2+)</name>
        <dbReference type="ChEBI" id="CHEBI:29105"/>
    </cofactor>
</comment>
<evidence type="ECO:0000256" key="10">
    <source>
        <dbReference type="ARBA" id="ARBA00023049"/>
    </source>
</evidence>
<dbReference type="PANTHER" id="PTHR43221">
    <property type="entry name" value="PROTEASE HTPX"/>
    <property type="match status" value="1"/>
</dbReference>
<keyword evidence="5 12" id="KW-0812">Transmembrane</keyword>
<evidence type="ECO:0000256" key="9">
    <source>
        <dbReference type="ARBA" id="ARBA00022989"/>
    </source>
</evidence>
<feature type="transmembrane region" description="Helical" evidence="12">
    <location>
        <begin position="34"/>
        <end position="56"/>
    </location>
</feature>
<evidence type="ECO:0000256" key="2">
    <source>
        <dbReference type="ARBA" id="ARBA00009779"/>
    </source>
</evidence>
<evidence type="ECO:0000256" key="1">
    <source>
        <dbReference type="ARBA" id="ARBA00001947"/>
    </source>
</evidence>
<evidence type="ECO:0000256" key="8">
    <source>
        <dbReference type="ARBA" id="ARBA00022833"/>
    </source>
</evidence>
<comment type="caution">
    <text evidence="14">The sequence shown here is derived from an EMBL/GenBank/DDBJ whole genome shotgun (WGS) entry which is preliminary data.</text>
</comment>
<evidence type="ECO:0000256" key="5">
    <source>
        <dbReference type="ARBA" id="ARBA00022692"/>
    </source>
</evidence>
<feature type="transmembrane region" description="Helical" evidence="12">
    <location>
        <begin position="178"/>
        <end position="200"/>
    </location>
</feature>
<evidence type="ECO:0000259" key="13">
    <source>
        <dbReference type="Pfam" id="PF01435"/>
    </source>
</evidence>
<organism evidence="14">
    <name type="scientific">marine sediment metagenome</name>
    <dbReference type="NCBI Taxonomy" id="412755"/>
    <lineage>
        <taxon>unclassified sequences</taxon>
        <taxon>metagenomes</taxon>
        <taxon>ecological metagenomes</taxon>
    </lineage>
</organism>
<keyword evidence="9 12" id="KW-1133">Transmembrane helix</keyword>
<dbReference type="AlphaFoldDB" id="X1J7P0"/>
<dbReference type="InterPro" id="IPR022919">
    <property type="entry name" value="Pept_M48_protease_HtpX"/>
</dbReference>
<keyword evidence="3" id="KW-1003">Cell membrane</keyword>
<dbReference type="Gene3D" id="3.30.2010.10">
    <property type="entry name" value="Metalloproteases ('zincins'), catalytic domain"/>
    <property type="match status" value="1"/>
</dbReference>
<keyword evidence="8" id="KW-0862">Zinc</keyword>
<evidence type="ECO:0000256" key="4">
    <source>
        <dbReference type="ARBA" id="ARBA00022670"/>
    </source>
</evidence>
<evidence type="ECO:0000256" key="6">
    <source>
        <dbReference type="ARBA" id="ARBA00022723"/>
    </source>
</evidence>
<proteinExistence type="inferred from homology"/>
<dbReference type="EMBL" id="BARV01000806">
    <property type="protein sequence ID" value="GAH89957.1"/>
    <property type="molecule type" value="Genomic_DNA"/>
</dbReference>
<evidence type="ECO:0000313" key="14">
    <source>
        <dbReference type="EMBL" id="GAH89957.1"/>
    </source>
</evidence>
<feature type="domain" description="Peptidase M48" evidence="13">
    <location>
        <begin position="68"/>
        <end position="318"/>
    </location>
</feature>
<evidence type="ECO:0000256" key="3">
    <source>
        <dbReference type="ARBA" id="ARBA00022475"/>
    </source>
</evidence>
<keyword evidence="6" id="KW-0479">Metal-binding</keyword>
<dbReference type="HAMAP" id="MF_00188">
    <property type="entry name" value="Pept_M48_protease_HtpX"/>
    <property type="match status" value="1"/>
</dbReference>
<dbReference type="Pfam" id="PF01435">
    <property type="entry name" value="Peptidase_M48"/>
    <property type="match status" value="1"/>
</dbReference>
<feature type="transmembrane region" description="Helical" evidence="12">
    <location>
        <begin position="144"/>
        <end position="166"/>
    </location>
</feature>
<keyword evidence="11 12" id="KW-0472">Membrane</keyword>
<keyword evidence="7" id="KW-0378">Hydrolase</keyword>
<gene>
    <name evidence="14" type="ORF">S06H3_02687</name>
</gene>
<dbReference type="InterPro" id="IPR050083">
    <property type="entry name" value="HtpX_protease"/>
</dbReference>
<keyword evidence="10" id="KW-0482">Metalloprotease</keyword>
<dbReference type="CDD" id="cd07338">
    <property type="entry name" value="M48B_HtpX_like"/>
    <property type="match status" value="1"/>
</dbReference>
<name>X1J7P0_9ZZZZ</name>
<protein>
    <recommendedName>
        <fullName evidence="13">Peptidase M48 domain-containing protein</fullName>
    </recommendedName>
</protein>
<comment type="similarity">
    <text evidence="2">Belongs to the peptidase M48B family.</text>
</comment>
<dbReference type="GO" id="GO:0046872">
    <property type="term" value="F:metal ion binding"/>
    <property type="evidence" value="ECO:0007669"/>
    <property type="project" value="UniProtKB-KW"/>
</dbReference>
<dbReference type="InterPro" id="IPR001915">
    <property type="entry name" value="Peptidase_M48"/>
</dbReference>
<evidence type="ECO:0000256" key="11">
    <source>
        <dbReference type="ARBA" id="ARBA00023136"/>
    </source>
</evidence>
<accession>X1J7P0</accession>
<evidence type="ECO:0000256" key="12">
    <source>
        <dbReference type="SAM" id="Phobius"/>
    </source>
</evidence>
<dbReference type="GO" id="GO:0004222">
    <property type="term" value="F:metalloendopeptidase activity"/>
    <property type="evidence" value="ECO:0007669"/>
    <property type="project" value="InterPro"/>
</dbReference>
<reference evidence="14" key="1">
    <citation type="journal article" date="2014" name="Front. Microbiol.">
        <title>High frequency of phylogenetically diverse reductive dehalogenase-homologous genes in deep subseafloor sedimentary metagenomes.</title>
        <authorList>
            <person name="Kawai M."/>
            <person name="Futagami T."/>
            <person name="Toyoda A."/>
            <person name="Takaki Y."/>
            <person name="Nishi S."/>
            <person name="Hori S."/>
            <person name="Arai W."/>
            <person name="Tsubouchi T."/>
            <person name="Morono Y."/>
            <person name="Uchiyama I."/>
            <person name="Ito T."/>
            <person name="Fujiyama A."/>
            <person name="Inagaki F."/>
            <person name="Takami H."/>
        </authorList>
    </citation>
    <scope>NUCLEOTIDE SEQUENCE</scope>
    <source>
        <strain evidence="14">Expedition CK06-06</strain>
    </source>
</reference>
<keyword evidence="4" id="KW-0645">Protease</keyword>
<dbReference type="PROSITE" id="PS00018">
    <property type="entry name" value="EF_HAND_1"/>
    <property type="match status" value="1"/>
</dbReference>
<dbReference type="InterPro" id="IPR018247">
    <property type="entry name" value="EF_Hand_1_Ca_BS"/>
</dbReference>
<dbReference type="PANTHER" id="PTHR43221:SF2">
    <property type="entry name" value="PROTEASE HTPX HOMOLOG"/>
    <property type="match status" value="1"/>
</dbReference>